<dbReference type="SUPFAM" id="SSF52467">
    <property type="entry name" value="DHS-like NAD/FAD-binding domain"/>
    <property type="match status" value="1"/>
</dbReference>
<sequence>MAVNYGSDYYQGFSKMQISEVIGYIRNASHITFIVGAGASRSAGIPTAPELVKIINSDFNHCLSSVLDEDRTDYGKMMGALSPADRRRLIEPLLAQAKLNWGHVALARIIHAFQVRRILSFNFDFLLEKAAALMGNHLPVYDFGVSPTRVVTGLADKAIFHLHGQSYGLTLLNSDEETVEHAEKLRPLLADSLRNHLTIVIGYSGLADAAFDVMAESFDSNQNLIWLGHTCNAPLHLKPLLEKNYTHYIGGCDFDRSMIEIARGLDCWPIPLIENPPQHALSLLDSLPNFPVGEEQSTEVLGATRDRLKKLVTKWSAGRNDAEKAANVVISGDSKAWNIEGKPLSEEARTLSAWALISQGNKLADEALRSNDIKKKEKFADAYGKFSKALEIKIDNYDALNNWGTTLAREARTCTGKLREQKLSEAIEKFSKAIEIKPNMHRALFNWGIALVDEAKDLKGTTRSQKFAQAIEKFKEALEAGHDRADALNHWGSALAEDARGHKGTKRAERLREAAKKFEEAFSINPRKSKFIENWAATLLMEAGDTNNQERENALCKAFNLLYAIKKKDGKAIYNLACALALKGKYFEALNELEACLKDDTLPDILHIEADPDLIALHAEPRFEALLERQRFFYAVRAAVSPAGCRWSRHRVARRGGCAG</sequence>
<organism evidence="1 2">
    <name type="scientific">Acetobacter malorum</name>
    <dbReference type="NCBI Taxonomy" id="178901"/>
    <lineage>
        <taxon>Bacteria</taxon>
        <taxon>Pseudomonadati</taxon>
        <taxon>Pseudomonadota</taxon>
        <taxon>Alphaproteobacteria</taxon>
        <taxon>Acetobacterales</taxon>
        <taxon>Acetobacteraceae</taxon>
        <taxon>Acetobacter</taxon>
    </lineage>
</organism>
<dbReference type="InterPro" id="IPR011990">
    <property type="entry name" value="TPR-like_helical_dom_sf"/>
</dbReference>
<reference evidence="1 2" key="1">
    <citation type="submission" date="2016-03" db="EMBL/GenBank/DDBJ databases">
        <title>Draft genome sequence of Acetobacter malorum CECT 7742, a strain isolated from strawberry vinegar.</title>
        <authorList>
            <person name="Sainz F."/>
            <person name="Mas A."/>
            <person name="Torija M.J."/>
        </authorList>
    </citation>
    <scope>NUCLEOTIDE SEQUENCE [LARGE SCALE GENOMIC DNA]</scope>
    <source>
        <strain evidence="1 2">CECT 7742</strain>
    </source>
</reference>
<dbReference type="PANTHER" id="PTHR45005">
    <property type="match status" value="1"/>
</dbReference>
<dbReference type="eggNOG" id="COG0846">
    <property type="taxonomic scope" value="Bacteria"/>
</dbReference>
<dbReference type="EMBL" id="LVHD01000018">
    <property type="protein sequence ID" value="OAG76051.1"/>
    <property type="molecule type" value="Genomic_DNA"/>
</dbReference>
<dbReference type="Proteomes" id="UP000077349">
    <property type="component" value="Unassembled WGS sequence"/>
</dbReference>
<dbReference type="Gene3D" id="3.40.50.1220">
    <property type="entry name" value="TPP-binding domain"/>
    <property type="match status" value="1"/>
</dbReference>
<proteinExistence type="predicted"/>
<dbReference type="NCBIfam" id="NF047558">
    <property type="entry name" value="TPR_END_plus"/>
    <property type="match status" value="1"/>
</dbReference>
<dbReference type="Gene3D" id="1.25.40.10">
    <property type="entry name" value="Tetratricopeptide repeat domain"/>
    <property type="match status" value="2"/>
</dbReference>
<dbReference type="SUPFAM" id="SSF48452">
    <property type="entry name" value="TPR-like"/>
    <property type="match status" value="1"/>
</dbReference>
<dbReference type="PATRIC" id="fig|178901.16.peg.1935"/>
<evidence type="ECO:0000313" key="2">
    <source>
        <dbReference type="Proteomes" id="UP000077349"/>
    </source>
</evidence>
<evidence type="ECO:0000313" key="1">
    <source>
        <dbReference type="EMBL" id="OAG76051.1"/>
    </source>
</evidence>
<dbReference type="AlphaFoldDB" id="A0A177G8D3"/>
<accession>A0A177G8D3</accession>
<dbReference type="Pfam" id="PF13289">
    <property type="entry name" value="SIR2_2"/>
    <property type="match status" value="1"/>
</dbReference>
<protein>
    <submittedName>
        <fullName evidence="1">Plant specific mitochondrial import receptor subunit TOM20</fullName>
    </submittedName>
</protein>
<dbReference type="PANTHER" id="PTHR45005:SF2">
    <property type="entry name" value="PROTEIN HLB1"/>
    <property type="match status" value="1"/>
</dbReference>
<name>A0A177G8D3_9PROT</name>
<keyword evidence="1" id="KW-0675">Receptor</keyword>
<dbReference type="eggNOG" id="COG0457">
    <property type="taxonomic scope" value="Bacteria"/>
</dbReference>
<dbReference type="STRING" id="178901.AmDm5_1942"/>
<dbReference type="InterPro" id="IPR029035">
    <property type="entry name" value="DHS-like_NAD/FAD-binding_dom"/>
</dbReference>
<dbReference type="InterPro" id="IPR053277">
    <property type="entry name" value="Endomembrane_traffic_mod"/>
</dbReference>
<gene>
    <name evidence="1" type="ORF">Amal_01822</name>
</gene>
<comment type="caution">
    <text evidence="1">The sequence shown here is derived from an EMBL/GenBank/DDBJ whole genome shotgun (WGS) entry which is preliminary data.</text>
</comment>